<dbReference type="GO" id="GO:0000160">
    <property type="term" value="P:phosphorelay signal transduction system"/>
    <property type="evidence" value="ECO:0007669"/>
    <property type="project" value="InterPro"/>
</dbReference>
<evidence type="ECO:0000259" key="4">
    <source>
        <dbReference type="PROSITE" id="PS50110"/>
    </source>
</evidence>
<feature type="modified residue" description="4-aspartylphosphate" evidence="2">
    <location>
        <position position="73"/>
    </location>
</feature>
<accession>A0A8J7SGX8</accession>
<evidence type="ECO:0000313" key="6">
    <source>
        <dbReference type="Proteomes" id="UP000672602"/>
    </source>
</evidence>
<dbReference type="SMART" id="SM00448">
    <property type="entry name" value="REC"/>
    <property type="match status" value="1"/>
</dbReference>
<protein>
    <submittedName>
        <fullName evidence="5">Response regulator</fullName>
    </submittedName>
</protein>
<dbReference type="CDD" id="cd00156">
    <property type="entry name" value="REC"/>
    <property type="match status" value="1"/>
</dbReference>
<proteinExistence type="predicted"/>
<dbReference type="SUPFAM" id="SSF52172">
    <property type="entry name" value="CheY-like"/>
    <property type="match status" value="1"/>
</dbReference>
<dbReference type="AlphaFoldDB" id="A0A8J7SGX8"/>
<gene>
    <name evidence="5" type="ORF">KAJ83_03270</name>
</gene>
<dbReference type="Proteomes" id="UP000672602">
    <property type="component" value="Unassembled WGS sequence"/>
</dbReference>
<dbReference type="InterPro" id="IPR001789">
    <property type="entry name" value="Sig_transdc_resp-reg_receiver"/>
</dbReference>
<feature type="compositionally biased region" description="Gly residues" evidence="3">
    <location>
        <begin position="339"/>
        <end position="349"/>
    </location>
</feature>
<dbReference type="InterPro" id="IPR050595">
    <property type="entry name" value="Bact_response_regulator"/>
</dbReference>
<dbReference type="InterPro" id="IPR036641">
    <property type="entry name" value="HPT_dom_sf"/>
</dbReference>
<feature type="domain" description="Response regulatory" evidence="4">
    <location>
        <begin position="8"/>
        <end position="142"/>
    </location>
</feature>
<evidence type="ECO:0000256" key="2">
    <source>
        <dbReference type="PROSITE-ProRule" id="PRU00169"/>
    </source>
</evidence>
<name>A0A8J7SGX8_9PROT</name>
<comment type="caution">
    <text evidence="5">The sequence shown here is derived from an EMBL/GenBank/DDBJ whole genome shotgun (WGS) entry which is preliminary data.</text>
</comment>
<sequence length="362" mass="39860">MTDPDAATVLLVEDNAQVRRLLGAVLRAIGIRRVVSAANGSEAIRILRQQTPTGSEGTDDGESGTHFDVVISDWKMHPGDGVALLRWIRRHRESPNRFVPFLMLSAYVDPDRVRLARDLGASAYIAKPFTADTVARYVSIALADARRFVEIGDYFGPDRRGNAPDLSEAERRDRDRSDREKGVRFFMPPQSMEGRRTGGTPIDAQRLMTIQKVIEQRAESFLDWTKESVARLDLELDMAVKRRPGERRVPFNRINQIAHELRGQGTTFGYPLISAIAKNIEEATARDFDRSDATLAIIRMQAKGLKQVVRSRLTGDGGTEGQELMRTLAPARTDENTAGDGGRGGGGPENDGDSASSTAASK</sequence>
<dbReference type="InterPro" id="IPR011006">
    <property type="entry name" value="CheY-like_superfamily"/>
</dbReference>
<dbReference type="PANTHER" id="PTHR44591">
    <property type="entry name" value="STRESS RESPONSE REGULATOR PROTEIN 1"/>
    <property type="match status" value="1"/>
</dbReference>
<dbReference type="EMBL" id="JAGMWN010000001">
    <property type="protein sequence ID" value="MBP5856013.1"/>
    <property type="molecule type" value="Genomic_DNA"/>
</dbReference>
<dbReference type="Gene3D" id="3.40.50.2300">
    <property type="match status" value="1"/>
</dbReference>
<evidence type="ECO:0000313" key="5">
    <source>
        <dbReference type="EMBL" id="MBP5856013.1"/>
    </source>
</evidence>
<dbReference type="PANTHER" id="PTHR44591:SF3">
    <property type="entry name" value="RESPONSE REGULATORY DOMAIN-CONTAINING PROTEIN"/>
    <property type="match status" value="1"/>
</dbReference>
<keyword evidence="1 2" id="KW-0597">Phosphoprotein</keyword>
<dbReference type="Pfam" id="PF00072">
    <property type="entry name" value="Response_reg"/>
    <property type="match status" value="1"/>
</dbReference>
<feature type="region of interest" description="Disordered" evidence="3">
    <location>
        <begin position="313"/>
        <end position="362"/>
    </location>
</feature>
<feature type="region of interest" description="Disordered" evidence="3">
    <location>
        <begin position="160"/>
        <end position="181"/>
    </location>
</feature>
<organism evidence="5 6">
    <name type="scientific">Marivibrio halodurans</name>
    <dbReference type="NCBI Taxonomy" id="2039722"/>
    <lineage>
        <taxon>Bacteria</taxon>
        <taxon>Pseudomonadati</taxon>
        <taxon>Pseudomonadota</taxon>
        <taxon>Alphaproteobacteria</taxon>
        <taxon>Rhodospirillales</taxon>
        <taxon>Rhodospirillaceae</taxon>
        <taxon>Marivibrio</taxon>
    </lineage>
</organism>
<evidence type="ECO:0000256" key="3">
    <source>
        <dbReference type="SAM" id="MobiDB-lite"/>
    </source>
</evidence>
<keyword evidence="6" id="KW-1185">Reference proteome</keyword>
<evidence type="ECO:0000256" key="1">
    <source>
        <dbReference type="ARBA" id="ARBA00022553"/>
    </source>
</evidence>
<dbReference type="SUPFAM" id="SSF47226">
    <property type="entry name" value="Histidine-containing phosphotransfer domain, HPT domain"/>
    <property type="match status" value="1"/>
</dbReference>
<dbReference type="RefSeq" id="WP_210680566.1">
    <property type="nucleotide sequence ID" value="NZ_JAGMWN010000001.1"/>
</dbReference>
<dbReference type="PROSITE" id="PS50110">
    <property type="entry name" value="RESPONSE_REGULATORY"/>
    <property type="match status" value="1"/>
</dbReference>
<reference evidence="5" key="1">
    <citation type="submission" date="2021-04" db="EMBL/GenBank/DDBJ databases">
        <authorList>
            <person name="Zhang D.-C."/>
        </authorList>
    </citation>
    <scope>NUCLEOTIDE SEQUENCE</scope>
    <source>
        <strain evidence="5">CGMCC 1.15697</strain>
    </source>
</reference>